<dbReference type="Pfam" id="PF01168">
    <property type="entry name" value="Ala_racemase_N"/>
    <property type="match status" value="1"/>
</dbReference>
<dbReference type="SMART" id="SM01005">
    <property type="entry name" value="Ala_racemase_C"/>
    <property type="match status" value="1"/>
</dbReference>
<dbReference type="NCBIfam" id="TIGR00492">
    <property type="entry name" value="alr"/>
    <property type="match status" value="1"/>
</dbReference>
<dbReference type="EC" id="5.1.1.1" evidence="5"/>
<dbReference type="FunFam" id="3.20.20.10:FF:000002">
    <property type="entry name" value="Alanine racemase"/>
    <property type="match status" value="1"/>
</dbReference>
<keyword evidence="10" id="KW-1185">Reference proteome</keyword>
<proteinExistence type="inferred from homology"/>
<evidence type="ECO:0000256" key="4">
    <source>
        <dbReference type="ARBA" id="ARBA00023235"/>
    </source>
</evidence>
<dbReference type="Pfam" id="PF00842">
    <property type="entry name" value="Ala_racemase_C"/>
    <property type="match status" value="1"/>
</dbReference>
<feature type="active site" description="Proton acceptor; specific for D-alanine" evidence="5">
    <location>
        <position position="41"/>
    </location>
</feature>
<feature type="binding site" evidence="5 7">
    <location>
        <position position="138"/>
    </location>
    <ligand>
        <name>substrate</name>
    </ligand>
</feature>
<comment type="function">
    <text evidence="5">Catalyzes the interconversion of L-alanine and D-alanine. May also act on other amino acids.</text>
</comment>
<accession>A0A7X4YP72</accession>
<comment type="catalytic activity">
    <reaction evidence="1 5">
        <text>L-alanine = D-alanine</text>
        <dbReference type="Rhea" id="RHEA:20249"/>
        <dbReference type="ChEBI" id="CHEBI:57416"/>
        <dbReference type="ChEBI" id="CHEBI:57972"/>
        <dbReference type="EC" id="5.1.1.1"/>
    </reaction>
</comment>
<sequence length="397" mass="43071">MNTASHYRPTRAEISLDALKHNLLAFRAAIPEGMLLMASVKANAYGHGAVEVAREAERCGVDFLGVAFLDEALQLRRAGLTTKILVLGFVPPEGLEVARDEDIAVALFRDDIIDAAAALPRNGRKLSVHVKVDTGMGRLGRLAEGDALPFIKRAMGEPNLYVEGLFTHYARADEADKSYTKLQHDRFSVVVKQLAAEGLNIPIIHAANSAAGIDTPEWGEGMLRLGISMYGLYPSAEVNERRISLKPVMTLKTEVVMVKEAPEGWGISYGTRYFTTGKERIGTLPVGYADGYSRMLTGKAEVLVRGRRVPVLGTICMDQCMIALDSAGEAGNPVTNGEEIVLIGRQGEDVITVEEVAAKLDTLNYEVTCMIAARVPRIYMRGAEIVAESNPLLSGQE</sequence>
<dbReference type="OrthoDB" id="9813814at2"/>
<keyword evidence="3 5" id="KW-0663">Pyridoxal phosphate</keyword>
<dbReference type="InterPro" id="IPR029066">
    <property type="entry name" value="PLP-binding_barrel"/>
</dbReference>
<dbReference type="PANTHER" id="PTHR30511">
    <property type="entry name" value="ALANINE RACEMASE"/>
    <property type="match status" value="1"/>
</dbReference>
<dbReference type="AlphaFoldDB" id="A0A7X4YP72"/>
<evidence type="ECO:0000256" key="6">
    <source>
        <dbReference type="PIRSR" id="PIRSR600821-50"/>
    </source>
</evidence>
<dbReference type="Proteomes" id="UP000558113">
    <property type="component" value="Unassembled WGS sequence"/>
</dbReference>
<feature type="domain" description="Alanine racemase C-terminal" evidence="8">
    <location>
        <begin position="248"/>
        <end position="380"/>
    </location>
</feature>
<evidence type="ECO:0000256" key="2">
    <source>
        <dbReference type="ARBA" id="ARBA00001933"/>
    </source>
</evidence>
<comment type="similarity">
    <text evidence="5">Belongs to the alanine racemase family.</text>
</comment>
<dbReference type="InterPro" id="IPR001608">
    <property type="entry name" value="Ala_racemase_N"/>
</dbReference>
<dbReference type="GO" id="GO:0005829">
    <property type="term" value="C:cytosol"/>
    <property type="evidence" value="ECO:0007669"/>
    <property type="project" value="TreeGrafter"/>
</dbReference>
<evidence type="ECO:0000256" key="7">
    <source>
        <dbReference type="PIRSR" id="PIRSR600821-52"/>
    </source>
</evidence>
<dbReference type="GO" id="GO:0008784">
    <property type="term" value="F:alanine racemase activity"/>
    <property type="evidence" value="ECO:0007669"/>
    <property type="project" value="UniProtKB-UniRule"/>
</dbReference>
<dbReference type="EMBL" id="JAAAMU010000006">
    <property type="protein sequence ID" value="NBC69982.1"/>
    <property type="molecule type" value="Genomic_DNA"/>
</dbReference>
<dbReference type="PRINTS" id="PR00992">
    <property type="entry name" value="ALARACEMASE"/>
</dbReference>
<dbReference type="Gene3D" id="3.20.20.10">
    <property type="entry name" value="Alanine racemase"/>
    <property type="match status" value="1"/>
</dbReference>
<evidence type="ECO:0000256" key="5">
    <source>
        <dbReference type="HAMAP-Rule" id="MF_01201"/>
    </source>
</evidence>
<feature type="binding site" evidence="5 7">
    <location>
        <position position="317"/>
    </location>
    <ligand>
        <name>substrate</name>
    </ligand>
</feature>
<dbReference type="GO" id="GO:0030170">
    <property type="term" value="F:pyridoxal phosphate binding"/>
    <property type="evidence" value="ECO:0007669"/>
    <property type="project" value="UniProtKB-UniRule"/>
</dbReference>
<dbReference type="Gene3D" id="2.40.37.10">
    <property type="entry name" value="Lyase, Ornithine Decarboxylase, Chain A, domain 1"/>
    <property type="match status" value="1"/>
</dbReference>
<dbReference type="UniPathway" id="UPA00042">
    <property type="reaction ID" value="UER00497"/>
</dbReference>
<dbReference type="InterPro" id="IPR020622">
    <property type="entry name" value="Ala_racemase_pyridoxalP-BS"/>
</dbReference>
<evidence type="ECO:0000259" key="8">
    <source>
        <dbReference type="SMART" id="SM01005"/>
    </source>
</evidence>
<dbReference type="CDD" id="cd00430">
    <property type="entry name" value="PLPDE_III_AR"/>
    <property type="match status" value="1"/>
</dbReference>
<dbReference type="GO" id="GO:0009252">
    <property type="term" value="P:peptidoglycan biosynthetic process"/>
    <property type="evidence" value="ECO:0007669"/>
    <property type="project" value="TreeGrafter"/>
</dbReference>
<evidence type="ECO:0000256" key="1">
    <source>
        <dbReference type="ARBA" id="ARBA00000316"/>
    </source>
</evidence>
<evidence type="ECO:0000313" key="10">
    <source>
        <dbReference type="Proteomes" id="UP000558113"/>
    </source>
</evidence>
<dbReference type="InterPro" id="IPR009006">
    <property type="entry name" value="Ala_racemase/Decarboxylase_C"/>
</dbReference>
<dbReference type="RefSeq" id="WP_161698459.1">
    <property type="nucleotide sequence ID" value="NZ_JAAAMU010000006.1"/>
</dbReference>
<dbReference type="FunFam" id="2.40.37.10:FF:000006">
    <property type="entry name" value="Alanine racemase"/>
    <property type="match status" value="1"/>
</dbReference>
<dbReference type="GO" id="GO:0030632">
    <property type="term" value="P:D-alanine biosynthetic process"/>
    <property type="evidence" value="ECO:0007669"/>
    <property type="project" value="UniProtKB-UniRule"/>
</dbReference>
<comment type="cofactor">
    <cofactor evidence="2 5 6">
        <name>pyridoxal 5'-phosphate</name>
        <dbReference type="ChEBI" id="CHEBI:597326"/>
    </cofactor>
</comment>
<feature type="active site" description="Proton acceptor; specific for L-alanine" evidence="5">
    <location>
        <position position="269"/>
    </location>
</feature>
<comment type="pathway">
    <text evidence="5">Amino-acid biosynthesis; D-alanine biosynthesis; D-alanine from L-alanine: step 1/1.</text>
</comment>
<keyword evidence="4 5" id="KW-0413">Isomerase</keyword>
<dbReference type="HAMAP" id="MF_01201">
    <property type="entry name" value="Ala_racemase"/>
    <property type="match status" value="1"/>
</dbReference>
<dbReference type="PANTHER" id="PTHR30511:SF0">
    <property type="entry name" value="ALANINE RACEMASE, CATABOLIC-RELATED"/>
    <property type="match status" value="1"/>
</dbReference>
<dbReference type="InterPro" id="IPR000821">
    <property type="entry name" value="Ala_racemase"/>
</dbReference>
<organism evidence="9 10">
    <name type="scientific">Paenibacillus sacheonensis</name>
    <dbReference type="NCBI Taxonomy" id="742054"/>
    <lineage>
        <taxon>Bacteria</taxon>
        <taxon>Bacillati</taxon>
        <taxon>Bacillota</taxon>
        <taxon>Bacilli</taxon>
        <taxon>Bacillales</taxon>
        <taxon>Paenibacillaceae</taxon>
        <taxon>Paenibacillus</taxon>
    </lineage>
</organism>
<gene>
    <name evidence="9" type="primary">alr</name>
    <name evidence="9" type="ORF">GT003_13375</name>
</gene>
<dbReference type="SUPFAM" id="SSF50621">
    <property type="entry name" value="Alanine racemase C-terminal domain-like"/>
    <property type="match status" value="1"/>
</dbReference>
<dbReference type="InterPro" id="IPR011079">
    <property type="entry name" value="Ala_racemase_C"/>
</dbReference>
<comment type="caution">
    <text evidence="9">The sequence shown here is derived from an EMBL/GenBank/DDBJ whole genome shotgun (WGS) entry which is preliminary data.</text>
</comment>
<dbReference type="PROSITE" id="PS00395">
    <property type="entry name" value="ALANINE_RACEMASE"/>
    <property type="match status" value="1"/>
</dbReference>
<dbReference type="SUPFAM" id="SSF51419">
    <property type="entry name" value="PLP-binding barrel"/>
    <property type="match status" value="1"/>
</dbReference>
<protein>
    <recommendedName>
        <fullName evidence="5">Alanine racemase</fullName>
        <ecNumber evidence="5">5.1.1.1</ecNumber>
    </recommendedName>
</protein>
<name>A0A7X4YP72_9BACL</name>
<evidence type="ECO:0000256" key="3">
    <source>
        <dbReference type="ARBA" id="ARBA00022898"/>
    </source>
</evidence>
<reference evidence="9 10" key="1">
    <citation type="submission" date="2020-01" db="EMBL/GenBank/DDBJ databases">
        <title>Paenibacillus soybeanensis sp. nov. isolated from the nodules of soybean (Glycine max(L.) Merr).</title>
        <authorList>
            <person name="Wang H."/>
        </authorList>
    </citation>
    <scope>NUCLEOTIDE SEQUENCE [LARGE SCALE GENOMIC DNA]</scope>
    <source>
        <strain evidence="9 10">DSM 23054</strain>
    </source>
</reference>
<feature type="modified residue" description="N6-(pyridoxal phosphate)lysine" evidence="5 6">
    <location>
        <position position="41"/>
    </location>
</feature>
<evidence type="ECO:0000313" key="9">
    <source>
        <dbReference type="EMBL" id="NBC69982.1"/>
    </source>
</evidence>